<name>A0A097GZZ7_ECOLX</name>
<reference evidence="2" key="1">
    <citation type="submission" date="2013-12" db="EMBL/GenBank/DDBJ databases">
        <title>complete sequence of plasmid pHNFP460-1.</title>
        <authorList>
            <person name="Liu J."/>
            <person name="He D."/>
            <person name="Lv L."/>
            <person name="Yang X."/>
        </authorList>
    </citation>
    <scope>NUCLEOTIDE SEQUENCE</scope>
    <source>
        <strain evidence="2">FP460</strain>
        <plasmid evidence="2">pHNFP460-1</plasmid>
    </source>
</reference>
<dbReference type="Proteomes" id="UP000359125">
    <property type="component" value="Unassembled WGS sequence"/>
</dbReference>
<evidence type="ECO:0000313" key="4">
    <source>
        <dbReference type="Proteomes" id="UP000359125"/>
    </source>
</evidence>
<proteinExistence type="predicted"/>
<feature type="signal peptide" evidence="1">
    <location>
        <begin position="1"/>
        <end position="22"/>
    </location>
</feature>
<evidence type="ECO:0000256" key="1">
    <source>
        <dbReference type="SAM" id="SignalP"/>
    </source>
</evidence>
<organism evidence="2">
    <name type="scientific">Escherichia coli</name>
    <dbReference type="NCBI Taxonomy" id="562"/>
    <lineage>
        <taxon>Bacteria</taxon>
        <taxon>Pseudomonadati</taxon>
        <taxon>Pseudomonadota</taxon>
        <taxon>Gammaproteobacteria</taxon>
        <taxon>Enterobacterales</taxon>
        <taxon>Enterobacteriaceae</taxon>
        <taxon>Escherichia</taxon>
    </lineage>
</organism>
<dbReference type="EMBL" id="KJ020575">
    <property type="protein sequence ID" value="AIT41482.1"/>
    <property type="molecule type" value="Genomic_DNA"/>
</dbReference>
<feature type="chain" id="PRO_5042676971" evidence="1">
    <location>
        <begin position="23"/>
        <end position="179"/>
    </location>
</feature>
<protein>
    <submittedName>
        <fullName evidence="2">Putative lipoprotein</fullName>
    </submittedName>
</protein>
<reference evidence="3 4" key="2">
    <citation type="journal article" date="2019" name="Environ. Health Perspect.">
        <title>Inter-host Transmission of Carbapenemase-Producing Escherichia coli among Humans and Backyard Animals.</title>
        <authorList>
            <person name="Li J."/>
            <person name="Bi Z."/>
            <person name="Ma S."/>
            <person name="Chen B."/>
            <person name="Cai C."/>
            <person name="He J."/>
            <person name="Schwarz S."/>
            <person name="Sun C."/>
            <person name="Zhou Y."/>
            <person name="Yin J."/>
            <person name="Hulth A."/>
            <person name="Wang Y."/>
            <person name="Shen Z."/>
            <person name="Wang S."/>
            <person name="Wu C."/>
            <person name="Nilsson L.E."/>
            <person name="Walsh T.R."/>
            <person name="Borjesson S."/>
            <person name="Shen J."/>
            <person name="Sun Q."/>
            <person name="Wang Y."/>
        </authorList>
    </citation>
    <scope>NUCLEOTIDE SEQUENCE [LARGE SCALE GENOMIC DNA]</scope>
    <source>
        <strain evidence="3 4">A016f</strain>
    </source>
</reference>
<dbReference type="PROSITE" id="PS51257">
    <property type="entry name" value="PROKAR_LIPOPROTEIN"/>
    <property type="match status" value="1"/>
</dbReference>
<keyword evidence="2" id="KW-0614">Plasmid</keyword>
<geneLocation type="plasmid" evidence="2">
    <name>pHNFP460-1</name>
</geneLocation>
<keyword evidence="1" id="KW-0732">Signal</keyword>
<keyword evidence="2" id="KW-0449">Lipoprotein</keyword>
<dbReference type="EMBL" id="RYCF01000137">
    <property type="protein sequence ID" value="MQK27036.1"/>
    <property type="molecule type" value="Genomic_DNA"/>
</dbReference>
<dbReference type="RefSeq" id="WP_039021305.1">
    <property type="nucleotide sequence ID" value="NZ_AP027524.1"/>
</dbReference>
<dbReference type="AlphaFoldDB" id="A0A097GZZ7"/>
<evidence type="ECO:0000313" key="2">
    <source>
        <dbReference type="EMBL" id="AIT41482.1"/>
    </source>
</evidence>
<sequence length="179" mass="19150">MKRLLAASLALALAGCATPAPKAPHPDKAAIEAAEIARYSDQQLCQASDAIQPSLNVNPSSHPEYNDNLSRSKALEAAARSRNLSCYKLKAANSKAIKPMTARQKQARATAVCEGYAQRTQFANPSVAYSMCLKGAQSTPEKCTRDNTHFSSEATKLTGASRAEYTEIGNAFRIGCNLN</sequence>
<accession>A0A097GZZ7</accession>
<gene>
    <name evidence="3" type="ORF">EIZ93_22725</name>
    <name evidence="2" type="ORF">pHNFP460_036</name>
</gene>
<evidence type="ECO:0000313" key="3">
    <source>
        <dbReference type="EMBL" id="MQK27036.1"/>
    </source>
</evidence>